<dbReference type="Pfam" id="PF12708">
    <property type="entry name" value="Pect-lyase_RHGA_epim"/>
    <property type="match status" value="1"/>
</dbReference>
<dbReference type="InterPro" id="IPR012334">
    <property type="entry name" value="Pectin_lyas_fold"/>
</dbReference>
<evidence type="ECO:0000259" key="1">
    <source>
        <dbReference type="Pfam" id="PF12708"/>
    </source>
</evidence>
<evidence type="ECO:0000313" key="3">
    <source>
        <dbReference type="Proteomes" id="UP000195991"/>
    </source>
</evidence>
<protein>
    <recommendedName>
        <fullName evidence="1">Rhamnogalacturonase A/B/Epimerase-like pectate lyase domain-containing protein</fullName>
    </recommendedName>
</protein>
<proteinExistence type="predicted"/>
<sequence length="527" mass="58350">MNDRLELHLTPDKNGLSRDYRLKEIENKKRTMDFVNKQGTYMRIKFNEHDDRINNLVINATGDSNPEVTDARLDKDNVLHDSLKERLDSEQEKIKELFVDIKRFGAVGDGSFDDSEAFRKAIDHLNIKNGGTIKFPNGHFNITGDFQLNENITLQGNGILNTLLVGFFNLKGDYFLKDISLGNTKHGKETCVIDYNSEDQTAHDPLDSLIGQGASTIVTHYIMSKSSGTHRHYAMAVEMDANGSETTGIGQDGHKVAFYAAAKTGSQGNPHIWALNTLTEVTQGLAATVNAQGYELDMNNMQGDLYGSWDWYRGNVIGLNVTSGGTYPITAGIRVGGTKETNKPYYSMVFEGAQDSLGLILGKYQAGFDFRNAVITSNIAFYLADNQAIVYKCKDGLAREILKSASGDTFITGSGNSIAFRNSSANAVLLQLRDDGKIRMDPTTWLQLGWKAPSTPGAGEMYYDQPNERFRFFDSVGWIELARTRTGTGKPAIVPRAFGQDYYDSSNNKWYKAKGTSSVNDWVLLGG</sequence>
<name>A0A1C4FX32_BACTU</name>
<dbReference type="EMBL" id="FMBI01000039">
    <property type="protein sequence ID" value="SCC60490.1"/>
    <property type="molecule type" value="Genomic_DNA"/>
</dbReference>
<gene>
    <name evidence="2" type="ORF">BTT61001_04900</name>
</gene>
<dbReference type="InterPro" id="IPR024535">
    <property type="entry name" value="RHGA/B-epi-like_pectate_lyase"/>
</dbReference>
<dbReference type="InterPro" id="IPR011050">
    <property type="entry name" value="Pectin_lyase_fold/virulence"/>
</dbReference>
<organism evidence="2 3">
    <name type="scientific">Bacillus thuringiensis</name>
    <dbReference type="NCBI Taxonomy" id="1428"/>
    <lineage>
        <taxon>Bacteria</taxon>
        <taxon>Bacillati</taxon>
        <taxon>Bacillota</taxon>
        <taxon>Bacilli</taxon>
        <taxon>Bacillales</taxon>
        <taxon>Bacillaceae</taxon>
        <taxon>Bacillus</taxon>
        <taxon>Bacillus cereus group</taxon>
    </lineage>
</organism>
<dbReference type="Proteomes" id="UP000195991">
    <property type="component" value="Unassembled WGS sequence"/>
</dbReference>
<dbReference type="Gene3D" id="2.160.20.10">
    <property type="entry name" value="Single-stranded right-handed beta-helix, Pectin lyase-like"/>
    <property type="match status" value="1"/>
</dbReference>
<feature type="domain" description="Rhamnogalacturonase A/B/Epimerase-like pectate lyase" evidence="1">
    <location>
        <begin position="98"/>
        <end position="182"/>
    </location>
</feature>
<dbReference type="AlphaFoldDB" id="A0A1C4FX32"/>
<dbReference type="SUPFAM" id="SSF51126">
    <property type="entry name" value="Pectin lyase-like"/>
    <property type="match status" value="1"/>
</dbReference>
<evidence type="ECO:0000313" key="2">
    <source>
        <dbReference type="EMBL" id="SCC60490.1"/>
    </source>
</evidence>
<reference evidence="2 3" key="1">
    <citation type="submission" date="2016-08" db="EMBL/GenBank/DDBJ databases">
        <authorList>
            <person name="Seilhamer J.J."/>
        </authorList>
    </citation>
    <scope>NUCLEOTIDE SEQUENCE [LARGE SCALE GENOMIC DNA]</scope>
    <source>
        <strain evidence="2 3">IEBC_T61001</strain>
    </source>
</reference>
<accession>A0A1C4FX32</accession>
<dbReference type="RefSeq" id="WP_087985192.1">
    <property type="nucleotide sequence ID" value="NZ_FMBI01000039.1"/>
</dbReference>